<proteinExistence type="predicted"/>
<dbReference type="Gene3D" id="1.10.10.10">
    <property type="entry name" value="Winged helix-like DNA-binding domain superfamily/Winged helix DNA-binding domain"/>
    <property type="match status" value="1"/>
</dbReference>
<dbReference type="EMBL" id="CP013213">
    <property type="protein sequence ID" value="AMC94359.1"/>
    <property type="molecule type" value="Genomic_DNA"/>
</dbReference>
<dbReference type="RefSeq" id="WP_067634005.1">
    <property type="nucleotide sequence ID" value="NZ_CP013213.1"/>
</dbReference>
<keyword evidence="3" id="KW-1185">Reference proteome</keyword>
<dbReference type="InterPro" id="IPR052509">
    <property type="entry name" value="Metal_resp_DNA-bind_regulator"/>
</dbReference>
<dbReference type="InterPro" id="IPR005149">
    <property type="entry name" value="Tscrpt_reg_PadR_N"/>
</dbReference>
<dbReference type="Pfam" id="PF03551">
    <property type="entry name" value="PadR"/>
    <property type="match status" value="1"/>
</dbReference>
<dbReference type="PANTHER" id="PTHR33169">
    <property type="entry name" value="PADR-FAMILY TRANSCRIPTIONAL REGULATOR"/>
    <property type="match status" value="1"/>
</dbReference>
<reference evidence="2 3" key="1">
    <citation type="submission" date="2015-10" db="EMBL/GenBank/DDBJ databases">
        <title>Erysipelothrix larvae sp. LV19 isolated from the larval gut of the rhinoceros beetle, Trypoxylus dichotomus.</title>
        <authorList>
            <person name="Lim S."/>
            <person name="Kim B.-C."/>
        </authorList>
    </citation>
    <scope>NUCLEOTIDE SEQUENCE [LARGE SCALE GENOMIC DNA]</scope>
    <source>
        <strain evidence="2 3">LV19</strain>
    </source>
</reference>
<dbReference type="InterPro" id="IPR036390">
    <property type="entry name" value="WH_DNA-bd_sf"/>
</dbReference>
<evidence type="ECO:0000259" key="1">
    <source>
        <dbReference type="Pfam" id="PF03551"/>
    </source>
</evidence>
<gene>
    <name evidence="2" type="ORF">AOC36_10365</name>
</gene>
<dbReference type="STRING" id="1514105.AOC36_10365"/>
<dbReference type="AlphaFoldDB" id="A0A0X8H1F8"/>
<dbReference type="InterPro" id="IPR036388">
    <property type="entry name" value="WH-like_DNA-bd_sf"/>
</dbReference>
<accession>A0A0X8H1F8</accession>
<organism evidence="2 3">
    <name type="scientific">Erysipelothrix larvae</name>
    <dbReference type="NCBI Taxonomy" id="1514105"/>
    <lineage>
        <taxon>Bacteria</taxon>
        <taxon>Bacillati</taxon>
        <taxon>Bacillota</taxon>
        <taxon>Erysipelotrichia</taxon>
        <taxon>Erysipelotrichales</taxon>
        <taxon>Erysipelotrichaceae</taxon>
        <taxon>Erysipelothrix</taxon>
    </lineage>
</organism>
<evidence type="ECO:0000313" key="3">
    <source>
        <dbReference type="Proteomes" id="UP000063781"/>
    </source>
</evidence>
<protein>
    <recommendedName>
        <fullName evidence="1">Transcription regulator PadR N-terminal domain-containing protein</fullName>
    </recommendedName>
</protein>
<sequence>MNNREWLRTGSRYMLLSLLSEREMYGYEIIKELESRSEHVFEMKEGTLYPILHRLEKEGYLYAKTKTSEAGKDRKYYGLTRLGHKQLQEEKSVWKEFSESVEKVVSSTRFQNS</sequence>
<name>A0A0X8H1F8_9FIRM</name>
<dbReference type="KEGG" id="erl:AOC36_10365"/>
<feature type="domain" description="Transcription regulator PadR N-terminal" evidence="1">
    <location>
        <begin position="15"/>
        <end position="89"/>
    </location>
</feature>
<dbReference type="PANTHER" id="PTHR33169:SF14">
    <property type="entry name" value="TRANSCRIPTIONAL REGULATOR RV3488"/>
    <property type="match status" value="1"/>
</dbReference>
<evidence type="ECO:0000313" key="2">
    <source>
        <dbReference type="EMBL" id="AMC94359.1"/>
    </source>
</evidence>
<dbReference type="OrthoDB" id="9808017at2"/>
<dbReference type="Proteomes" id="UP000063781">
    <property type="component" value="Chromosome"/>
</dbReference>
<dbReference type="SUPFAM" id="SSF46785">
    <property type="entry name" value="Winged helix' DNA-binding domain"/>
    <property type="match status" value="1"/>
</dbReference>